<dbReference type="InterPro" id="IPR005135">
    <property type="entry name" value="Endo/exonuclease/phosphatase"/>
</dbReference>
<feature type="domain" description="LTD" evidence="3">
    <location>
        <begin position="28"/>
        <end position="167"/>
    </location>
</feature>
<organism evidence="4 5">
    <name type="scientific">Nocardioides deserti</name>
    <dbReference type="NCBI Taxonomy" id="1588644"/>
    <lineage>
        <taxon>Bacteria</taxon>
        <taxon>Bacillati</taxon>
        <taxon>Actinomycetota</taxon>
        <taxon>Actinomycetes</taxon>
        <taxon>Propionibacteriales</taxon>
        <taxon>Nocardioidaceae</taxon>
        <taxon>Nocardioides</taxon>
    </lineage>
</organism>
<dbReference type="GO" id="GO:0004519">
    <property type="term" value="F:endonuclease activity"/>
    <property type="evidence" value="ECO:0007669"/>
    <property type="project" value="UniProtKB-KW"/>
</dbReference>
<dbReference type="NCBIfam" id="NF033681">
    <property type="entry name" value="ExeM_NucH_DNase"/>
    <property type="match status" value="1"/>
</dbReference>
<dbReference type="InterPro" id="IPR001322">
    <property type="entry name" value="Lamin_tail_dom"/>
</dbReference>
<dbReference type="Pfam" id="PF03372">
    <property type="entry name" value="Exo_endo_phos"/>
    <property type="match status" value="1"/>
</dbReference>
<evidence type="ECO:0000256" key="2">
    <source>
        <dbReference type="SAM" id="SignalP"/>
    </source>
</evidence>
<keyword evidence="4" id="KW-0378">Hydrolase</keyword>
<dbReference type="Gene3D" id="3.60.10.10">
    <property type="entry name" value="Endonuclease/exonuclease/phosphatase"/>
    <property type="match status" value="1"/>
</dbReference>
<feature type="chain" id="PRO_5046696861" evidence="2">
    <location>
        <begin position="35"/>
        <end position="942"/>
    </location>
</feature>
<proteinExistence type="predicted"/>
<reference evidence="4 5" key="1">
    <citation type="submission" date="2020-08" db="EMBL/GenBank/DDBJ databases">
        <title>novel species in genus Nocardioides.</title>
        <authorList>
            <person name="Zhang G."/>
        </authorList>
    </citation>
    <scope>NUCLEOTIDE SEQUENCE [LARGE SCALE GENOMIC DNA]</scope>
    <source>
        <strain evidence="4 5">SC8A-24</strain>
    </source>
</reference>
<dbReference type="InterPro" id="IPR006311">
    <property type="entry name" value="TAT_signal"/>
</dbReference>
<name>A0ABR6U6C9_9ACTN</name>
<dbReference type="SUPFAM" id="SSF56219">
    <property type="entry name" value="DNase I-like"/>
    <property type="match status" value="1"/>
</dbReference>
<dbReference type="CDD" id="cd04486">
    <property type="entry name" value="YhcR_OBF_like"/>
    <property type="match status" value="1"/>
</dbReference>
<dbReference type="PROSITE" id="PS51841">
    <property type="entry name" value="LTD"/>
    <property type="match status" value="1"/>
</dbReference>
<dbReference type="InterPro" id="IPR047971">
    <property type="entry name" value="ExeM-like"/>
</dbReference>
<dbReference type="RefSeq" id="WP_186345207.1">
    <property type="nucleotide sequence ID" value="NZ_BMMR01000003.1"/>
</dbReference>
<dbReference type="Pfam" id="PF16640">
    <property type="entry name" value="Big_3_5"/>
    <property type="match status" value="1"/>
</dbReference>
<feature type="compositionally biased region" description="Low complexity" evidence="1">
    <location>
        <begin position="173"/>
        <end position="185"/>
    </location>
</feature>
<dbReference type="PANTHER" id="PTHR42834:SF1">
    <property type="entry name" value="ENDONUCLEASE_EXONUCLEASE_PHOSPHATASE FAMILY PROTEIN (AFU_ORTHOLOGUE AFUA_3G09210)"/>
    <property type="match status" value="1"/>
</dbReference>
<keyword evidence="4" id="KW-0255">Endonuclease</keyword>
<protein>
    <submittedName>
        <fullName evidence="4">ExeM/NucH family extracellular endonuclease</fullName>
    </submittedName>
</protein>
<dbReference type="PROSITE" id="PS51318">
    <property type="entry name" value="TAT"/>
    <property type="match status" value="1"/>
</dbReference>
<keyword evidence="5" id="KW-1185">Reference proteome</keyword>
<comment type="caution">
    <text evidence="4">The sequence shown here is derived from an EMBL/GenBank/DDBJ whole genome shotgun (WGS) entry which is preliminary data.</text>
</comment>
<dbReference type="InterPro" id="IPR032109">
    <property type="entry name" value="Big_3_5"/>
</dbReference>
<accession>A0ABR6U6C9</accession>
<feature type="signal peptide" evidence="2">
    <location>
        <begin position="1"/>
        <end position="34"/>
    </location>
</feature>
<evidence type="ECO:0000256" key="1">
    <source>
        <dbReference type="SAM" id="MobiDB-lite"/>
    </source>
</evidence>
<dbReference type="PANTHER" id="PTHR42834">
    <property type="entry name" value="ENDONUCLEASE/EXONUCLEASE/PHOSPHATASE FAMILY PROTEIN (AFU_ORTHOLOGUE AFUA_3G09210)"/>
    <property type="match status" value="1"/>
</dbReference>
<evidence type="ECO:0000259" key="3">
    <source>
        <dbReference type="PROSITE" id="PS51841"/>
    </source>
</evidence>
<keyword evidence="2" id="KW-0732">Signal</keyword>
<gene>
    <name evidence="4" type="ORF">H7344_06525</name>
</gene>
<feature type="region of interest" description="Disordered" evidence="1">
    <location>
        <begin position="205"/>
        <end position="244"/>
    </location>
</feature>
<dbReference type="Proteomes" id="UP000604001">
    <property type="component" value="Unassembled WGS sequence"/>
</dbReference>
<keyword evidence="4" id="KW-0540">Nuclease</keyword>
<feature type="region of interest" description="Disordered" evidence="1">
    <location>
        <begin position="173"/>
        <end position="192"/>
    </location>
</feature>
<dbReference type="EMBL" id="JACMYC010000003">
    <property type="protein sequence ID" value="MBC2959945.1"/>
    <property type="molecule type" value="Genomic_DNA"/>
</dbReference>
<dbReference type="InterPro" id="IPR036691">
    <property type="entry name" value="Endo/exonu/phosph_ase_sf"/>
</dbReference>
<sequence length="942" mass="97406">MPAPGRSPRRLLASLAGLAVAATGLSFAPLPAHADPAGTGLVISEVYGAGGNSGALYDADFVELYNPTDAAVALTGMSIQYRSAAGNPGSSPAALTGSVPAGGHYLIQMSAAGSTGQPLSGADAAPAKFSMAAAGGQVILAGTTSAITAQGDLAGAPNVVDMVGASGATSYESAATSSGASSTRSLNRAAGGTDTDVNAADFVLAAPTPVGSGGGTTEPEPEPEPTAASIPEIQGSTSESPLVGDTVTTRGVVTAVPEFLYGFYLQSPTGDGDAATSDGVFVYYPNGSGDVTVEVGQHVEVTGQVAEYAGQTQVRSTEADTTVLAESAPAPIAYAGEWPATDAEKEALEGMLFSADDFEFTVTNTYSTNQYGEVGLALGDRPLIQPTEVADAQDEAAIRAVEDDNAARAITLDDGSSTDYTRTPGLTPAYVSTTAPVRVGAPADFTEDVILTEGGSPSAPTYRFQPVESVDATRDYTATSPVVFADTRTDAPDEALLSADGTPDVKVAAFNVLNYFTTLGAVTPGCQSYDHPSGEENNVRTGCDPRGAWDAEDLRRQQEKIVTAINALDADVVGLMEIENSARLGETPDEATRTLVDALNAAAGSDLWAANPSSDELPPAAEQDVITNAIIYKPAAVERVGEARALDAKEGAFRNAREPIGQVFRPVDGGEEFLYVVNHFKSKGSGVDDGTGQGNANPDRVAQAEALVEWVDGVQAEAGVEAVLLGGDFNAYTMEDPMQVLYGEGYRDVVTAAGTGEFSYSFSGLSGSLDHIVANAAAMEHLTGADIWNINAPESIALEYSRFGYHGTDFHVPGPYRSSDHDPVVVGLDLTDDTEVPELAEPTITAKHAPQRVWAGSTRTKLKVRVTARGERPTGLVEVTLADGTTLVARLKNGKADVRLPRFEAPGDHRVTVTYRGDDTVAAGSLTHTIRVDKKKGKGGHR</sequence>
<evidence type="ECO:0000313" key="5">
    <source>
        <dbReference type="Proteomes" id="UP000604001"/>
    </source>
</evidence>
<dbReference type="CDD" id="cd10283">
    <property type="entry name" value="MnuA_DNase1-like"/>
    <property type="match status" value="1"/>
</dbReference>
<evidence type="ECO:0000313" key="4">
    <source>
        <dbReference type="EMBL" id="MBC2959945.1"/>
    </source>
</evidence>
<dbReference type="Pfam" id="PF00932">
    <property type="entry name" value="LTD"/>
    <property type="match status" value="1"/>
</dbReference>